<evidence type="ECO:0000256" key="2">
    <source>
        <dbReference type="ARBA" id="ARBA00010617"/>
    </source>
</evidence>
<evidence type="ECO:0000256" key="3">
    <source>
        <dbReference type="ARBA" id="ARBA00022617"/>
    </source>
</evidence>
<evidence type="ECO:0000256" key="4">
    <source>
        <dbReference type="ARBA" id="ARBA00022723"/>
    </source>
</evidence>
<reference evidence="8" key="1">
    <citation type="submission" date="2018-07" db="EMBL/GenBank/DDBJ databases">
        <authorList>
            <person name="Quirk P.G."/>
            <person name="Krulwich T.A."/>
        </authorList>
    </citation>
    <scope>NUCLEOTIDE SEQUENCE</scope>
</reference>
<dbReference type="GO" id="GO:0004497">
    <property type="term" value="F:monooxygenase activity"/>
    <property type="evidence" value="ECO:0007669"/>
    <property type="project" value="UniProtKB-KW"/>
</dbReference>
<dbReference type="SUPFAM" id="SSF48264">
    <property type="entry name" value="Cytochrome P450"/>
    <property type="match status" value="1"/>
</dbReference>
<comment type="cofactor">
    <cofactor evidence="1">
        <name>heme</name>
        <dbReference type="ChEBI" id="CHEBI:30413"/>
    </cofactor>
</comment>
<dbReference type="InterPro" id="IPR050196">
    <property type="entry name" value="Cytochrome_P450_Monoox"/>
</dbReference>
<dbReference type="PANTHER" id="PTHR24291:SF209">
    <property type="entry name" value="CYTOCHROME P450-LIKE PROTEIN"/>
    <property type="match status" value="1"/>
</dbReference>
<keyword evidence="7" id="KW-0503">Monooxygenase</keyword>
<protein>
    <submittedName>
        <fullName evidence="8">CSON006015 protein</fullName>
    </submittedName>
</protein>
<proteinExistence type="inferred from homology"/>
<sequence>MGIFVGILPFIIRGAIALIAIKPFIEWFLQRRKFVNTINSIPGFPSYPLIGSLWITFHLEREEIINFALARPKFFPDGISHAWLGPFPEVRVDTAELAQEVLLSKKCFAKARIYDLMIGGWIGNGLVLNTGEKWFKHRRLLTSTFHFDILNKYCVVFQKKADVLCDVLEKYSKSGETFNIAEYFYRLTFDAILETAFGLQLDIQRDNDCAYLRASEEIGEIAVNRVKNPLFLNSFIFKMSPLGRRAKKVLKVLHDFSNKVIKDRREELKERKFNTEEDDICFLNLLLRESQTNTFLTDKDIREEVDTFMFAVRLTPVFINEFISIIYLFKGHDTTATMLSWTILLIGNHPSVQQAIYDEQVTLFGHDKTPPTQKDLPKMQYLERTIKECVCLLFFILF</sequence>
<evidence type="ECO:0000256" key="7">
    <source>
        <dbReference type="ARBA" id="ARBA00023033"/>
    </source>
</evidence>
<dbReference type="VEuPathDB" id="VectorBase:CSON006015"/>
<keyword evidence="4" id="KW-0479">Metal-binding</keyword>
<evidence type="ECO:0000313" key="8">
    <source>
        <dbReference type="EMBL" id="SSX17984.1"/>
    </source>
</evidence>
<organism evidence="8">
    <name type="scientific">Culicoides sonorensis</name>
    <name type="common">Biting midge</name>
    <dbReference type="NCBI Taxonomy" id="179676"/>
    <lineage>
        <taxon>Eukaryota</taxon>
        <taxon>Metazoa</taxon>
        <taxon>Ecdysozoa</taxon>
        <taxon>Arthropoda</taxon>
        <taxon>Hexapoda</taxon>
        <taxon>Insecta</taxon>
        <taxon>Pterygota</taxon>
        <taxon>Neoptera</taxon>
        <taxon>Endopterygota</taxon>
        <taxon>Diptera</taxon>
        <taxon>Nematocera</taxon>
        <taxon>Chironomoidea</taxon>
        <taxon>Ceratopogonidae</taxon>
        <taxon>Ceratopogoninae</taxon>
        <taxon>Culicoides</taxon>
        <taxon>Monoculicoides</taxon>
    </lineage>
</organism>
<gene>
    <name evidence="8" type="primary">CSON006015</name>
</gene>
<keyword evidence="6" id="KW-0408">Iron</keyword>
<dbReference type="Pfam" id="PF00067">
    <property type="entry name" value="p450"/>
    <property type="match status" value="2"/>
</dbReference>
<keyword evidence="5" id="KW-0560">Oxidoreductase</keyword>
<name>A0A336LIP2_CULSO</name>
<dbReference type="Gene3D" id="1.10.630.10">
    <property type="entry name" value="Cytochrome P450"/>
    <property type="match status" value="1"/>
</dbReference>
<accession>A0A336LIP2</accession>
<dbReference type="AlphaFoldDB" id="A0A336LIP2"/>
<evidence type="ECO:0000256" key="1">
    <source>
        <dbReference type="ARBA" id="ARBA00001971"/>
    </source>
</evidence>
<dbReference type="GO" id="GO:0020037">
    <property type="term" value="F:heme binding"/>
    <property type="evidence" value="ECO:0007669"/>
    <property type="project" value="InterPro"/>
</dbReference>
<keyword evidence="3" id="KW-0349">Heme</keyword>
<dbReference type="EMBL" id="UFQT01000022">
    <property type="protein sequence ID" value="SSX17984.1"/>
    <property type="molecule type" value="Genomic_DNA"/>
</dbReference>
<dbReference type="GO" id="GO:0005506">
    <property type="term" value="F:iron ion binding"/>
    <property type="evidence" value="ECO:0007669"/>
    <property type="project" value="InterPro"/>
</dbReference>
<dbReference type="InterPro" id="IPR002402">
    <property type="entry name" value="Cyt_P450_E_grp-II"/>
</dbReference>
<evidence type="ECO:0000256" key="6">
    <source>
        <dbReference type="ARBA" id="ARBA00023004"/>
    </source>
</evidence>
<dbReference type="PANTHER" id="PTHR24291">
    <property type="entry name" value="CYTOCHROME P450 FAMILY 4"/>
    <property type="match status" value="1"/>
</dbReference>
<dbReference type="InterPro" id="IPR001128">
    <property type="entry name" value="Cyt_P450"/>
</dbReference>
<dbReference type="GO" id="GO:0016705">
    <property type="term" value="F:oxidoreductase activity, acting on paired donors, with incorporation or reduction of molecular oxygen"/>
    <property type="evidence" value="ECO:0007669"/>
    <property type="project" value="InterPro"/>
</dbReference>
<dbReference type="PRINTS" id="PR00464">
    <property type="entry name" value="EP450II"/>
</dbReference>
<evidence type="ECO:0000256" key="5">
    <source>
        <dbReference type="ARBA" id="ARBA00023002"/>
    </source>
</evidence>
<comment type="similarity">
    <text evidence="2">Belongs to the cytochrome P450 family.</text>
</comment>
<dbReference type="InterPro" id="IPR036396">
    <property type="entry name" value="Cyt_P450_sf"/>
</dbReference>